<gene>
    <name evidence="3" type="ORF">GCM10007140_05480</name>
</gene>
<feature type="transmembrane region" description="Helical" evidence="1">
    <location>
        <begin position="90"/>
        <end position="108"/>
    </location>
</feature>
<evidence type="ECO:0000313" key="3">
    <source>
        <dbReference type="EMBL" id="GGE58021.1"/>
    </source>
</evidence>
<dbReference type="RefSeq" id="WP_188386910.1">
    <property type="nucleotide sequence ID" value="NZ_BMFK01000001.1"/>
</dbReference>
<evidence type="ECO:0000313" key="4">
    <source>
        <dbReference type="Proteomes" id="UP000605259"/>
    </source>
</evidence>
<dbReference type="Proteomes" id="UP000605259">
    <property type="component" value="Unassembled WGS sequence"/>
</dbReference>
<comment type="caution">
    <text evidence="3">The sequence shown here is derived from an EMBL/GenBank/DDBJ whole genome shotgun (WGS) entry which is preliminary data.</text>
</comment>
<feature type="transmembrane region" description="Helical" evidence="1">
    <location>
        <begin position="120"/>
        <end position="138"/>
    </location>
</feature>
<keyword evidence="1" id="KW-1133">Transmembrane helix</keyword>
<organism evidence="3 4">
    <name type="scientific">Priestia taiwanensis</name>
    <dbReference type="NCBI Taxonomy" id="1347902"/>
    <lineage>
        <taxon>Bacteria</taxon>
        <taxon>Bacillati</taxon>
        <taxon>Bacillota</taxon>
        <taxon>Bacilli</taxon>
        <taxon>Bacillales</taxon>
        <taxon>Bacillaceae</taxon>
        <taxon>Priestia</taxon>
    </lineage>
</organism>
<keyword evidence="2" id="KW-0732">Signal</keyword>
<evidence type="ECO:0000256" key="1">
    <source>
        <dbReference type="SAM" id="Phobius"/>
    </source>
</evidence>
<keyword evidence="1" id="KW-0812">Transmembrane</keyword>
<feature type="chain" id="PRO_5037596062" evidence="2">
    <location>
        <begin position="26"/>
        <end position="157"/>
    </location>
</feature>
<protein>
    <submittedName>
        <fullName evidence="3">Uncharacterized protein</fullName>
    </submittedName>
</protein>
<keyword evidence="1" id="KW-0472">Membrane</keyword>
<dbReference type="AlphaFoldDB" id="A0A917AKI9"/>
<reference evidence="3" key="2">
    <citation type="submission" date="2020-09" db="EMBL/GenBank/DDBJ databases">
        <authorList>
            <person name="Sun Q."/>
            <person name="Zhou Y."/>
        </authorList>
    </citation>
    <scope>NUCLEOTIDE SEQUENCE</scope>
    <source>
        <strain evidence="3">CGMCC 1.12698</strain>
    </source>
</reference>
<dbReference type="EMBL" id="BMFK01000001">
    <property type="protein sequence ID" value="GGE58021.1"/>
    <property type="molecule type" value="Genomic_DNA"/>
</dbReference>
<proteinExistence type="predicted"/>
<keyword evidence="4" id="KW-1185">Reference proteome</keyword>
<evidence type="ECO:0000256" key="2">
    <source>
        <dbReference type="SAM" id="SignalP"/>
    </source>
</evidence>
<sequence length="157" mass="17734">MVKKGFITCLLFVAMFMLCVSYVYANSSGVTAQGEAWGYEYTATEINDTSTWKIGHKGDTYTIEETKERAPFLIDFMNAVERVDSQQSRLGLFGAYLLVTVIVALILYRKNKPMFKKAIGIFSVLAGVALYFIVMTSLDLNTALEDAHFYFEKLKNM</sequence>
<accession>A0A917AKI9</accession>
<feature type="signal peptide" evidence="2">
    <location>
        <begin position="1"/>
        <end position="25"/>
    </location>
</feature>
<name>A0A917AKI9_9BACI</name>
<reference evidence="3" key="1">
    <citation type="journal article" date="2014" name="Int. J. Syst. Evol. Microbiol.">
        <title>Complete genome sequence of Corynebacterium casei LMG S-19264T (=DSM 44701T), isolated from a smear-ripened cheese.</title>
        <authorList>
            <consortium name="US DOE Joint Genome Institute (JGI-PGF)"/>
            <person name="Walter F."/>
            <person name="Albersmeier A."/>
            <person name="Kalinowski J."/>
            <person name="Ruckert C."/>
        </authorList>
    </citation>
    <scope>NUCLEOTIDE SEQUENCE</scope>
    <source>
        <strain evidence="3">CGMCC 1.12698</strain>
    </source>
</reference>